<dbReference type="InterPro" id="IPR001138">
    <property type="entry name" value="Zn2Cys6_DnaBD"/>
</dbReference>
<dbReference type="Gene3D" id="4.10.240.10">
    <property type="entry name" value="Zn(2)-C6 fungal-type DNA-binding domain"/>
    <property type="match status" value="1"/>
</dbReference>
<dbReference type="PROSITE" id="PS00463">
    <property type="entry name" value="ZN2_CY6_FUNGAL_1"/>
    <property type="match status" value="1"/>
</dbReference>
<keyword evidence="2" id="KW-0238">DNA-binding</keyword>
<dbReference type="EMBL" id="ML732404">
    <property type="protein sequence ID" value="KAB8068267.1"/>
    <property type="molecule type" value="Genomic_DNA"/>
</dbReference>
<keyword evidence="4" id="KW-0539">Nucleus</keyword>
<feature type="domain" description="Zn(2)-C6 fungal-type" evidence="6">
    <location>
        <begin position="21"/>
        <end position="54"/>
    </location>
</feature>
<dbReference type="InterPro" id="IPR036864">
    <property type="entry name" value="Zn2-C6_fun-type_DNA-bd_sf"/>
</dbReference>
<keyword evidence="3" id="KW-0804">Transcription</keyword>
<dbReference type="SUPFAM" id="SSF57701">
    <property type="entry name" value="Zn2/Cys6 DNA-binding domain"/>
    <property type="match status" value="1"/>
</dbReference>
<evidence type="ECO:0000256" key="3">
    <source>
        <dbReference type="ARBA" id="ARBA00023163"/>
    </source>
</evidence>
<evidence type="ECO:0000259" key="6">
    <source>
        <dbReference type="PROSITE" id="PS50048"/>
    </source>
</evidence>
<reference evidence="7 8" key="1">
    <citation type="submission" date="2019-04" db="EMBL/GenBank/DDBJ databases">
        <title>Friends and foes A comparative genomics study of 23 Aspergillus species from section Flavi.</title>
        <authorList>
            <consortium name="DOE Joint Genome Institute"/>
            <person name="Kjaerbolling I."/>
            <person name="Vesth T."/>
            <person name="Frisvad J.C."/>
            <person name="Nybo J.L."/>
            <person name="Theobald S."/>
            <person name="Kildgaard S."/>
            <person name="Isbrandt T."/>
            <person name="Kuo A."/>
            <person name="Sato A."/>
            <person name="Lyhne E.K."/>
            <person name="Kogle M.E."/>
            <person name="Wiebenga A."/>
            <person name="Kun R.S."/>
            <person name="Lubbers R.J."/>
            <person name="Makela M.R."/>
            <person name="Barry K."/>
            <person name="Chovatia M."/>
            <person name="Clum A."/>
            <person name="Daum C."/>
            <person name="Haridas S."/>
            <person name="He G."/>
            <person name="LaButti K."/>
            <person name="Lipzen A."/>
            <person name="Mondo S."/>
            <person name="Riley R."/>
            <person name="Salamov A."/>
            <person name="Simmons B.A."/>
            <person name="Magnuson J.K."/>
            <person name="Henrissat B."/>
            <person name="Mortensen U.H."/>
            <person name="Larsen T.O."/>
            <person name="Devries R.P."/>
            <person name="Grigoriev I.V."/>
            <person name="Machida M."/>
            <person name="Baker S.E."/>
            <person name="Andersen M.R."/>
        </authorList>
    </citation>
    <scope>NUCLEOTIDE SEQUENCE [LARGE SCALE GENOMIC DNA]</scope>
    <source>
        <strain evidence="7 8">CBS 151.66</strain>
    </source>
</reference>
<evidence type="ECO:0000313" key="8">
    <source>
        <dbReference type="Proteomes" id="UP000326565"/>
    </source>
</evidence>
<feature type="compositionally biased region" description="Polar residues" evidence="5">
    <location>
        <begin position="68"/>
        <end position="88"/>
    </location>
</feature>
<evidence type="ECO:0000256" key="2">
    <source>
        <dbReference type="ARBA" id="ARBA00023125"/>
    </source>
</evidence>
<dbReference type="PROSITE" id="PS50048">
    <property type="entry name" value="ZN2_CY6_FUNGAL_2"/>
    <property type="match status" value="1"/>
</dbReference>
<organism evidence="7 8">
    <name type="scientific">Aspergillus leporis</name>
    <dbReference type="NCBI Taxonomy" id="41062"/>
    <lineage>
        <taxon>Eukaryota</taxon>
        <taxon>Fungi</taxon>
        <taxon>Dikarya</taxon>
        <taxon>Ascomycota</taxon>
        <taxon>Pezizomycotina</taxon>
        <taxon>Eurotiomycetes</taxon>
        <taxon>Eurotiomycetidae</taxon>
        <taxon>Eurotiales</taxon>
        <taxon>Aspergillaceae</taxon>
        <taxon>Aspergillus</taxon>
        <taxon>Aspergillus subgen. Circumdati</taxon>
    </lineage>
</organism>
<evidence type="ECO:0000313" key="7">
    <source>
        <dbReference type="EMBL" id="KAB8068267.1"/>
    </source>
</evidence>
<keyword evidence="1" id="KW-0805">Transcription regulation</keyword>
<dbReference type="GO" id="GO:0000981">
    <property type="term" value="F:DNA-binding transcription factor activity, RNA polymerase II-specific"/>
    <property type="evidence" value="ECO:0007669"/>
    <property type="project" value="InterPro"/>
</dbReference>
<gene>
    <name evidence="7" type="ORF">BDV29DRAFT_195792</name>
</gene>
<dbReference type="GO" id="GO:0009893">
    <property type="term" value="P:positive regulation of metabolic process"/>
    <property type="evidence" value="ECO:0007669"/>
    <property type="project" value="UniProtKB-ARBA"/>
</dbReference>
<evidence type="ECO:0000256" key="5">
    <source>
        <dbReference type="SAM" id="MobiDB-lite"/>
    </source>
</evidence>
<dbReference type="GO" id="GO:0003677">
    <property type="term" value="F:DNA binding"/>
    <property type="evidence" value="ECO:0007669"/>
    <property type="project" value="UniProtKB-KW"/>
</dbReference>
<name>A0A5N5WKQ8_9EURO</name>
<dbReference type="OrthoDB" id="3434319at2759"/>
<dbReference type="CDD" id="cd00067">
    <property type="entry name" value="GAL4"/>
    <property type="match status" value="1"/>
</dbReference>
<keyword evidence="8" id="KW-1185">Reference proteome</keyword>
<evidence type="ECO:0000256" key="1">
    <source>
        <dbReference type="ARBA" id="ARBA00023015"/>
    </source>
</evidence>
<sequence>MAFRQNIMGLPSIHPSQRRFSCEVCRRQKSKCQRIQRNDLKCARCTILRVECITGQQKKVGRPKQAVDSVQNVSKIPGSKSSSTTNERNLPGRLREFPSFPNVDDGLGRSSIISPAAMPIPAPFLVTAAPHAFVPTPTWSSIGMLSFHQDSSTSSITKTFDDGFPLSNFDSTFGSTTADSLSCDTAANSIDCAPTALVIPGPESVGGGIESSDAIAKLSKINLDLHIRVAAIEKNRTILDLNSLIYRESALFIDNYTLAVFILKTSQDFVQILTLLLNSRQCHGPLCTSQKSVTLSLEPVPLPLQSYQHNYSNPTSTFSLPYPSAASQPLLAPLALTITSIFTQLISLYELFLEHLTTRIERLSTDPVAPIPGFTFGGLPLVEPCTQGLLFSNGVVHLLERMERALGISEPEAGEVLWSELDGGIGITPVDGTVRRPANMKKLLGKMAIIFSRLALVNKQ</sequence>
<protein>
    <submittedName>
        <fullName evidence="7">C6 zinc finger domain protein</fullName>
    </submittedName>
</protein>
<dbReference type="SMART" id="SM00066">
    <property type="entry name" value="GAL4"/>
    <property type="match status" value="1"/>
</dbReference>
<dbReference type="AlphaFoldDB" id="A0A5N5WKQ8"/>
<proteinExistence type="predicted"/>
<dbReference type="GO" id="GO:0008270">
    <property type="term" value="F:zinc ion binding"/>
    <property type="evidence" value="ECO:0007669"/>
    <property type="project" value="InterPro"/>
</dbReference>
<accession>A0A5N5WKQ8</accession>
<dbReference type="Proteomes" id="UP000326565">
    <property type="component" value="Unassembled WGS sequence"/>
</dbReference>
<evidence type="ECO:0000256" key="4">
    <source>
        <dbReference type="ARBA" id="ARBA00023242"/>
    </source>
</evidence>
<feature type="region of interest" description="Disordered" evidence="5">
    <location>
        <begin position="61"/>
        <end position="97"/>
    </location>
</feature>